<organism evidence="2 3">
    <name type="scientific">Taibaiella chishuiensis</name>
    <dbReference type="NCBI Taxonomy" id="1434707"/>
    <lineage>
        <taxon>Bacteria</taxon>
        <taxon>Pseudomonadati</taxon>
        <taxon>Bacteroidota</taxon>
        <taxon>Chitinophagia</taxon>
        <taxon>Chitinophagales</taxon>
        <taxon>Chitinophagaceae</taxon>
        <taxon>Taibaiella</taxon>
    </lineage>
</organism>
<dbReference type="RefSeq" id="WP_106521906.1">
    <property type="nucleotide sequence ID" value="NZ_PYGD01000001.1"/>
</dbReference>
<sequence>MVKIVLVWLFLLLPGSAFALDMEMDVIERQLLDAVRRIEYWTLPEQQDRYTDPFDSLLLANDHLERLLLHYTTIYPGTIDYDFKALHTFRLGITTSEDGNLRIYSWDTRTGGTMRYYKTVFQYRNKSGVFSKASVENRQQENDPPGTMGCFYDQVNDVTVDGKTYYLVQRRYVLSSACSYHSLKIFTINDRGLDEKAKLIKTSKGLQNEISYETDWSYGVNREQDTEIDDAIRYEPEEKAFTIPLVLKNNKITDRRIRYVFHGRYFEKDPAKKSKE</sequence>
<dbReference type="AlphaFoldDB" id="A0A2P8DDF8"/>
<accession>A0A2P8DDF8</accession>
<feature type="signal peptide" evidence="1">
    <location>
        <begin position="1"/>
        <end position="19"/>
    </location>
</feature>
<dbReference type="Proteomes" id="UP000240572">
    <property type="component" value="Unassembled WGS sequence"/>
</dbReference>
<evidence type="ECO:0000313" key="3">
    <source>
        <dbReference type="Proteomes" id="UP000240572"/>
    </source>
</evidence>
<name>A0A2P8DDF8_9BACT</name>
<protein>
    <submittedName>
        <fullName evidence="2">Uncharacterized protein</fullName>
    </submittedName>
</protein>
<dbReference type="OrthoDB" id="877719at2"/>
<reference evidence="2 3" key="1">
    <citation type="submission" date="2018-03" db="EMBL/GenBank/DDBJ databases">
        <title>Genomic Encyclopedia of Type Strains, Phase III (KMG-III): the genomes of soil and plant-associated and newly described type strains.</title>
        <authorList>
            <person name="Whitman W."/>
        </authorList>
    </citation>
    <scope>NUCLEOTIDE SEQUENCE [LARGE SCALE GENOMIC DNA]</scope>
    <source>
        <strain evidence="2 3">CGMCC 1.12700</strain>
    </source>
</reference>
<evidence type="ECO:0000313" key="2">
    <source>
        <dbReference type="EMBL" id="PSK95242.1"/>
    </source>
</evidence>
<evidence type="ECO:0000256" key="1">
    <source>
        <dbReference type="SAM" id="SignalP"/>
    </source>
</evidence>
<gene>
    <name evidence="2" type="ORF">B0I18_1011408</name>
</gene>
<dbReference type="EMBL" id="PYGD01000001">
    <property type="protein sequence ID" value="PSK95242.1"/>
    <property type="molecule type" value="Genomic_DNA"/>
</dbReference>
<feature type="chain" id="PRO_5015115298" evidence="1">
    <location>
        <begin position="20"/>
        <end position="276"/>
    </location>
</feature>
<comment type="caution">
    <text evidence="2">The sequence shown here is derived from an EMBL/GenBank/DDBJ whole genome shotgun (WGS) entry which is preliminary data.</text>
</comment>
<keyword evidence="1" id="KW-0732">Signal</keyword>
<proteinExistence type="predicted"/>
<keyword evidence="3" id="KW-1185">Reference proteome</keyword>